<reference evidence="6" key="1">
    <citation type="journal article" date="2022" name="Nat. Microbiol.">
        <title>Unique mobile elements and scalable gene flow at the prokaryote-eukaryote boundary revealed by circularized Asgard archaea genomes.</title>
        <authorList>
            <person name="Wu F."/>
            <person name="Speth D.R."/>
            <person name="Philosof A."/>
            <person name="Cremiere A."/>
            <person name="Narayanan A."/>
            <person name="Barco R.A."/>
            <person name="Connon S.A."/>
            <person name="Amend J.P."/>
            <person name="Antoshechkin I.A."/>
            <person name="Orphan V.J."/>
        </authorList>
    </citation>
    <scope>NUCLEOTIDE SEQUENCE</scope>
    <source>
        <strain evidence="6">PM71</strain>
    </source>
</reference>
<dbReference type="InterPro" id="IPR006676">
    <property type="entry name" value="tRNA_splic"/>
</dbReference>
<dbReference type="PANTHER" id="PTHR21227:SF0">
    <property type="entry name" value="TRNA-SPLICING ENDONUCLEASE SUBUNIT SEN2"/>
    <property type="match status" value="1"/>
</dbReference>
<dbReference type="Pfam" id="PF01974">
    <property type="entry name" value="tRNA_int_endo"/>
    <property type="match status" value="1"/>
</dbReference>
<evidence type="ECO:0000256" key="3">
    <source>
        <dbReference type="ARBA" id="ARBA00024798"/>
    </source>
</evidence>
<dbReference type="EC" id="4.6.1.16" evidence="6"/>
<dbReference type="NCBIfam" id="TIGR00324">
    <property type="entry name" value="endA"/>
    <property type="match status" value="1"/>
</dbReference>
<evidence type="ECO:0000259" key="5">
    <source>
        <dbReference type="Pfam" id="PF02778"/>
    </source>
</evidence>
<protein>
    <submittedName>
        <fullName evidence="6">tRNA-intron lyase</fullName>
        <ecNumber evidence="6">4.6.1.16</ecNumber>
    </submittedName>
</protein>
<dbReference type="Gene3D" id="3.40.1170.20">
    <property type="entry name" value="tRNA intron endonuclease, N-terminal domain"/>
    <property type="match status" value="1"/>
</dbReference>
<dbReference type="FunFam" id="3.40.1350.10:FF:000006">
    <property type="entry name" value="tRNA-splicing endonuclease"/>
    <property type="match status" value="1"/>
</dbReference>
<accession>A0A9Y1BMT5</accession>
<evidence type="ECO:0000313" key="6">
    <source>
        <dbReference type="EMBL" id="UJG41775.1"/>
    </source>
</evidence>
<organism evidence="6">
    <name type="scientific">Candidatus Heimdallarchaeum aukensis</name>
    <dbReference type="NCBI Taxonomy" id="2876573"/>
    <lineage>
        <taxon>Archaea</taxon>
        <taxon>Promethearchaeati</taxon>
        <taxon>Candidatus Heimdallarchaeota</taxon>
        <taxon>Candidatus Heimdallarchaeia (ex Rinke et al. 2021) (nom. nud.)</taxon>
        <taxon>Candidatus Heimdallarchaeales</taxon>
        <taxon>Candidatus Heimdallarchaeaceae</taxon>
        <taxon>Candidatus Heimdallarchaeum</taxon>
    </lineage>
</organism>
<dbReference type="AlphaFoldDB" id="A0A9Y1BMT5"/>
<dbReference type="Pfam" id="PF02778">
    <property type="entry name" value="tRNA_int_endo_N"/>
    <property type="match status" value="1"/>
</dbReference>
<dbReference type="GO" id="GO:0003676">
    <property type="term" value="F:nucleic acid binding"/>
    <property type="evidence" value="ECO:0007669"/>
    <property type="project" value="InterPro"/>
</dbReference>
<dbReference type="PIRSF" id="PIRSF005285">
    <property type="entry name" value="tRNA_splic_archaea"/>
    <property type="match status" value="1"/>
</dbReference>
<feature type="domain" description="tRNA intron endonuclease N-terminal" evidence="5">
    <location>
        <begin position="6"/>
        <end position="82"/>
    </location>
</feature>
<name>A0A9Y1BMT5_9ARCH</name>
<keyword evidence="2 6" id="KW-0456">Lyase</keyword>
<sequence>MNELIKAQFIGNRVVVWDLEKGTWLYNNGFYGKPIGVRKPNIGDEFRDPLELSYFEAFYLQEKKIIEIFDEEGNLLDKEQFLKRCRENHINFDQKMEVYNHLREKGYVVKPGLKFGTDFAVYTKGPGLEHSPYLVQIIKKEGSINPIELVRAGRLATTVRKNFVLATKMKGKLHFFLFDRYKP</sequence>
<gene>
    <name evidence="6" type="primary">endA</name>
    <name evidence="6" type="ORF">K9W45_04745</name>
</gene>
<dbReference type="GO" id="GO:0000213">
    <property type="term" value="F:tRNA-intron lyase activity"/>
    <property type="evidence" value="ECO:0007669"/>
    <property type="project" value="UniProtKB-EC"/>
</dbReference>
<dbReference type="GO" id="GO:0006388">
    <property type="term" value="P:tRNA splicing, via endonucleolytic cleavage and ligation"/>
    <property type="evidence" value="ECO:0007669"/>
    <property type="project" value="InterPro"/>
</dbReference>
<dbReference type="SUPFAM" id="SSF55267">
    <property type="entry name" value="tRNA-intron endonuclease N-terminal domain-like"/>
    <property type="match status" value="1"/>
</dbReference>
<dbReference type="GO" id="GO:0005737">
    <property type="term" value="C:cytoplasm"/>
    <property type="evidence" value="ECO:0007669"/>
    <property type="project" value="TreeGrafter"/>
</dbReference>
<dbReference type="CDD" id="cd22363">
    <property type="entry name" value="tRNA-intron_lyase_C"/>
    <property type="match status" value="1"/>
</dbReference>
<dbReference type="InterPro" id="IPR011856">
    <property type="entry name" value="tRNA_endonuc-like_dom_sf"/>
</dbReference>
<dbReference type="EMBL" id="CP084166">
    <property type="protein sequence ID" value="UJG41775.1"/>
    <property type="molecule type" value="Genomic_DNA"/>
</dbReference>
<feature type="domain" description="tRNA intron endonuclease catalytic" evidence="4">
    <location>
        <begin position="92"/>
        <end position="168"/>
    </location>
</feature>
<comment type="function">
    <text evidence="3">Endonuclease that removes tRNA introns. Cleaves pre-tRNA at the 5'- and 3'-splice sites to release the intron. The products are an intron and two tRNA half-molecules bearing 2',3' cyclic phosphate and 5'-OH termini. Recognizes a pseudosymmetric substrate in which 2 bulged loops of 3 bases are separated by a stem of 4 bp.</text>
</comment>
<dbReference type="InterPro" id="IPR036740">
    <property type="entry name" value="tRNA_intron_Endonuc_N_sf"/>
</dbReference>
<dbReference type="InterPro" id="IPR006677">
    <property type="entry name" value="tRNA_intron_Endonuc_cat-like"/>
</dbReference>
<dbReference type="Proteomes" id="UP001201020">
    <property type="component" value="Chromosome"/>
</dbReference>
<evidence type="ECO:0000256" key="1">
    <source>
        <dbReference type="ARBA" id="ARBA00022694"/>
    </source>
</evidence>
<dbReference type="InterPro" id="IPR016442">
    <property type="entry name" value="tRNA_splic_arch_short"/>
</dbReference>
<dbReference type="InterPro" id="IPR006678">
    <property type="entry name" value="tRNA_intron_Endonuc_N"/>
</dbReference>
<evidence type="ECO:0000259" key="4">
    <source>
        <dbReference type="Pfam" id="PF01974"/>
    </source>
</evidence>
<keyword evidence="1" id="KW-0819">tRNA processing</keyword>
<dbReference type="Gene3D" id="3.40.1350.10">
    <property type="match status" value="1"/>
</dbReference>
<dbReference type="PANTHER" id="PTHR21227">
    <property type="entry name" value="TRNA-SPLICING ENDONUCLEASE SUBUNIT SEN2"/>
    <property type="match status" value="1"/>
</dbReference>
<evidence type="ECO:0000256" key="2">
    <source>
        <dbReference type="ARBA" id="ARBA00023239"/>
    </source>
</evidence>
<proteinExistence type="predicted"/>
<dbReference type="InterPro" id="IPR036167">
    <property type="entry name" value="tRNA_intron_Endo_cat-like_sf"/>
</dbReference>
<dbReference type="SUPFAM" id="SSF53032">
    <property type="entry name" value="tRNA-intron endonuclease catalytic domain-like"/>
    <property type="match status" value="1"/>
</dbReference>